<keyword evidence="3" id="KW-1185">Reference proteome</keyword>
<evidence type="ECO:0000313" key="3">
    <source>
        <dbReference type="Proteomes" id="UP000199149"/>
    </source>
</evidence>
<dbReference type="AlphaFoldDB" id="A0A1I5ACL4"/>
<feature type="domain" description="NADPH-dependent FMN reductase-like" evidence="1">
    <location>
        <begin position="6"/>
        <end position="150"/>
    </location>
</feature>
<dbReference type="PANTHER" id="PTHR30543:SF21">
    <property type="entry name" value="NAD(P)H-DEPENDENT FMN REDUCTASE LOT6"/>
    <property type="match status" value="1"/>
</dbReference>
<dbReference type="InterPro" id="IPR029039">
    <property type="entry name" value="Flavoprotein-like_sf"/>
</dbReference>
<proteinExistence type="predicted"/>
<dbReference type="OrthoDB" id="9812295at2"/>
<accession>A0A1I5ACL4</accession>
<dbReference type="GO" id="GO:0016491">
    <property type="term" value="F:oxidoreductase activity"/>
    <property type="evidence" value="ECO:0007669"/>
    <property type="project" value="InterPro"/>
</dbReference>
<dbReference type="SUPFAM" id="SSF52218">
    <property type="entry name" value="Flavoproteins"/>
    <property type="match status" value="1"/>
</dbReference>
<dbReference type="Pfam" id="PF03358">
    <property type="entry name" value="FMN_red"/>
    <property type="match status" value="1"/>
</dbReference>
<dbReference type="Proteomes" id="UP000199149">
    <property type="component" value="Unassembled WGS sequence"/>
</dbReference>
<dbReference type="PANTHER" id="PTHR30543">
    <property type="entry name" value="CHROMATE REDUCTASE"/>
    <property type="match status" value="1"/>
</dbReference>
<reference evidence="3" key="1">
    <citation type="submission" date="2016-10" db="EMBL/GenBank/DDBJ databases">
        <authorList>
            <person name="Varghese N."/>
            <person name="Submissions S."/>
        </authorList>
    </citation>
    <scope>NUCLEOTIDE SEQUENCE [LARGE SCALE GENOMIC DNA]</scope>
    <source>
        <strain evidence="3">XJ109</strain>
    </source>
</reference>
<dbReference type="RefSeq" id="WP_092909791.1">
    <property type="nucleotide sequence ID" value="NZ_FOUZ01000016.1"/>
</dbReference>
<dbReference type="EMBL" id="FOUZ01000016">
    <property type="protein sequence ID" value="SFN60204.1"/>
    <property type="molecule type" value="Genomic_DNA"/>
</dbReference>
<dbReference type="GO" id="GO:0010181">
    <property type="term" value="F:FMN binding"/>
    <property type="evidence" value="ECO:0007669"/>
    <property type="project" value="TreeGrafter"/>
</dbReference>
<sequence length="187" mass="20965">MAKKTIGLFVGSLRKDANSKKIAKNLIKMAPEDFEFKVIEIGELPLYNQDFDDDNEVPASYTTFRNEVENLDGVIFITPEYNRSVPAVIKNAIDVASRPYGKNVWNAKPGAVISSSSGAIAGFAANHHLRQSLTFVNIPTMQQPEAYLGHLNTESFDENGLFKDKGTYGFIQKFVDAYIVWFYQLTK</sequence>
<dbReference type="STRING" id="684065.SAMN05421738_11643"/>
<dbReference type="GO" id="GO:0005829">
    <property type="term" value="C:cytosol"/>
    <property type="evidence" value="ECO:0007669"/>
    <property type="project" value="TreeGrafter"/>
</dbReference>
<organism evidence="2 3">
    <name type="scientific">Algoriella xinjiangensis</name>
    <dbReference type="NCBI Taxonomy" id="684065"/>
    <lineage>
        <taxon>Bacteria</taxon>
        <taxon>Pseudomonadati</taxon>
        <taxon>Bacteroidota</taxon>
        <taxon>Flavobacteriia</taxon>
        <taxon>Flavobacteriales</taxon>
        <taxon>Weeksellaceae</taxon>
        <taxon>Algoriella</taxon>
    </lineage>
</organism>
<dbReference type="Gene3D" id="3.40.50.360">
    <property type="match status" value="1"/>
</dbReference>
<evidence type="ECO:0000313" key="2">
    <source>
        <dbReference type="EMBL" id="SFN60204.1"/>
    </source>
</evidence>
<evidence type="ECO:0000259" key="1">
    <source>
        <dbReference type="Pfam" id="PF03358"/>
    </source>
</evidence>
<dbReference type="InterPro" id="IPR050712">
    <property type="entry name" value="NAD(P)H-dep_reductase"/>
</dbReference>
<name>A0A1I5ACL4_9FLAO</name>
<gene>
    <name evidence="2" type="ORF">SAMN05421738_11643</name>
</gene>
<protein>
    <submittedName>
        <fullName evidence="2">Chromate reductase</fullName>
    </submittedName>
</protein>
<dbReference type="InterPro" id="IPR005025">
    <property type="entry name" value="FMN_Rdtase-like_dom"/>
</dbReference>